<dbReference type="HOGENOM" id="CLU_3122343_0_0_9"/>
<proteinExistence type="predicted"/>
<reference evidence="1 2" key="1">
    <citation type="submission" date="2008-08" db="EMBL/GenBank/DDBJ databases">
        <title>Draft genome sequence of Ruminococcus lactaris ATCC 29176.</title>
        <authorList>
            <person name="Sudarsanam P."/>
            <person name="Ley R."/>
            <person name="Guruge J."/>
            <person name="Turnbaugh P.J."/>
            <person name="Mahowald M."/>
            <person name="Liep D."/>
            <person name="Gordon J."/>
        </authorList>
    </citation>
    <scope>NUCLEOTIDE SEQUENCE [LARGE SCALE GENOMIC DNA]</scope>
    <source>
        <strain evidence="1 2">ATCC 29176</strain>
    </source>
</reference>
<gene>
    <name evidence="1" type="ORF">RUMLAC_00309</name>
</gene>
<name>B5CLI8_9FIRM</name>
<keyword evidence="2" id="KW-1185">Reference proteome</keyword>
<dbReference type="EMBL" id="ABOU02000014">
    <property type="protein sequence ID" value="EDY33840.1"/>
    <property type="molecule type" value="Genomic_DNA"/>
</dbReference>
<reference evidence="1 2" key="2">
    <citation type="submission" date="2008-08" db="EMBL/GenBank/DDBJ databases">
        <authorList>
            <person name="Fulton L."/>
            <person name="Clifton S."/>
            <person name="Fulton B."/>
            <person name="Xu J."/>
            <person name="Minx P."/>
            <person name="Pepin K.H."/>
            <person name="Johnson M."/>
            <person name="Bhonagiri V."/>
            <person name="Nash W.E."/>
            <person name="Mardis E.R."/>
            <person name="Wilson R.K."/>
        </authorList>
    </citation>
    <scope>NUCLEOTIDE SEQUENCE [LARGE SCALE GENOMIC DNA]</scope>
    <source>
        <strain evidence="1 2">ATCC 29176</strain>
    </source>
</reference>
<comment type="caution">
    <text evidence="1">The sequence shown here is derived from an EMBL/GenBank/DDBJ whole genome shotgun (WGS) entry which is preliminary data.</text>
</comment>
<sequence length="50" mass="6157">MKQRLETSGCDIYEFFRQDTTGRRKQMKQEKKGKAYVRSGFRYCGRRKRF</sequence>
<organism evidence="1 2">
    <name type="scientific">[Ruminococcus] lactaris ATCC 29176</name>
    <dbReference type="NCBI Taxonomy" id="471875"/>
    <lineage>
        <taxon>Bacteria</taxon>
        <taxon>Bacillati</taxon>
        <taxon>Bacillota</taxon>
        <taxon>Clostridia</taxon>
        <taxon>Lachnospirales</taxon>
        <taxon>Lachnospiraceae</taxon>
        <taxon>Mediterraneibacter</taxon>
    </lineage>
</organism>
<evidence type="ECO:0000313" key="1">
    <source>
        <dbReference type="EMBL" id="EDY33840.1"/>
    </source>
</evidence>
<dbReference type="Proteomes" id="UP000003254">
    <property type="component" value="Unassembled WGS sequence"/>
</dbReference>
<evidence type="ECO:0000313" key="2">
    <source>
        <dbReference type="Proteomes" id="UP000003254"/>
    </source>
</evidence>
<accession>B5CLI8</accession>
<dbReference type="AlphaFoldDB" id="B5CLI8"/>
<protein>
    <submittedName>
        <fullName evidence="1">Uncharacterized protein</fullName>
    </submittedName>
</protein>